<feature type="compositionally biased region" description="Polar residues" evidence="2">
    <location>
        <begin position="676"/>
        <end position="690"/>
    </location>
</feature>
<dbReference type="SUPFAM" id="SSF48452">
    <property type="entry name" value="TPR-like"/>
    <property type="match status" value="1"/>
</dbReference>
<dbReference type="GO" id="GO:0070034">
    <property type="term" value="F:telomerase RNA binding"/>
    <property type="evidence" value="ECO:0007669"/>
    <property type="project" value="TreeGrafter"/>
</dbReference>
<dbReference type="InterPro" id="IPR045153">
    <property type="entry name" value="Est1/Ebs1-like"/>
</dbReference>
<protein>
    <submittedName>
        <fullName evidence="5">EST1 domain-containing protein</fullName>
    </submittedName>
</protein>
<dbReference type="InterPro" id="IPR018834">
    <property type="entry name" value="DNA/RNA-bd_Est1-type"/>
</dbReference>
<feature type="compositionally biased region" description="Low complexity" evidence="2">
    <location>
        <begin position="913"/>
        <end position="923"/>
    </location>
</feature>
<dbReference type="InterPro" id="IPR019458">
    <property type="entry name" value="Est1-like_N"/>
</dbReference>
<dbReference type="AlphaFoldDB" id="A0A5K3FG19"/>
<dbReference type="Pfam" id="PF10374">
    <property type="entry name" value="EST1"/>
    <property type="match status" value="1"/>
</dbReference>
<feature type="domain" description="Telomerase activating protein Est1-like N-terminal" evidence="4">
    <location>
        <begin position="65"/>
        <end position="254"/>
    </location>
</feature>
<evidence type="ECO:0000256" key="1">
    <source>
        <dbReference type="ARBA" id="ARBA00023161"/>
    </source>
</evidence>
<dbReference type="GO" id="GO:0000184">
    <property type="term" value="P:nuclear-transcribed mRNA catabolic process, nonsense-mediated decay"/>
    <property type="evidence" value="ECO:0007669"/>
    <property type="project" value="UniProtKB-KW"/>
</dbReference>
<dbReference type="PANTHER" id="PTHR15696">
    <property type="entry name" value="SMG-7 SUPPRESSOR WITH MORPHOLOGICAL EFFECT ON GENITALIA PROTEIN 7"/>
    <property type="match status" value="1"/>
</dbReference>
<feature type="region of interest" description="Disordered" evidence="2">
    <location>
        <begin position="907"/>
        <end position="937"/>
    </location>
</feature>
<feature type="compositionally biased region" description="Basic and acidic residues" evidence="2">
    <location>
        <begin position="657"/>
        <end position="675"/>
    </location>
</feature>
<keyword evidence="1" id="KW-0866">Nonsense-mediated mRNA decay</keyword>
<dbReference type="GO" id="GO:0005697">
    <property type="term" value="C:telomerase holoenzyme complex"/>
    <property type="evidence" value="ECO:0007669"/>
    <property type="project" value="TreeGrafter"/>
</dbReference>
<dbReference type="Pfam" id="PF10373">
    <property type="entry name" value="EST1_DNA_bind"/>
    <property type="match status" value="1"/>
</dbReference>
<evidence type="ECO:0000259" key="3">
    <source>
        <dbReference type="Pfam" id="PF10373"/>
    </source>
</evidence>
<dbReference type="WBParaSite" id="MCU_008150-RB">
    <property type="protein sequence ID" value="MCU_008150-RB"/>
    <property type="gene ID" value="MCU_008150"/>
</dbReference>
<evidence type="ECO:0000313" key="5">
    <source>
        <dbReference type="WBParaSite" id="MCU_008150-RB"/>
    </source>
</evidence>
<feature type="domain" description="DNA/RNA-binding" evidence="3">
    <location>
        <begin position="257"/>
        <end position="334"/>
    </location>
</feature>
<reference evidence="5" key="1">
    <citation type="submission" date="2019-11" db="UniProtKB">
        <authorList>
            <consortium name="WormBaseParasite"/>
        </authorList>
    </citation>
    <scope>IDENTIFICATION</scope>
</reference>
<dbReference type="GO" id="GO:0042162">
    <property type="term" value="F:telomeric DNA binding"/>
    <property type="evidence" value="ECO:0007669"/>
    <property type="project" value="TreeGrafter"/>
</dbReference>
<feature type="region of interest" description="Disordered" evidence="2">
    <location>
        <begin position="645"/>
        <end position="695"/>
    </location>
</feature>
<name>A0A5K3FG19_MESCO</name>
<dbReference type="Gene3D" id="1.25.40.10">
    <property type="entry name" value="Tetratricopeptide repeat domain"/>
    <property type="match status" value="1"/>
</dbReference>
<evidence type="ECO:0000256" key="2">
    <source>
        <dbReference type="SAM" id="MobiDB-lite"/>
    </source>
</evidence>
<accession>A0A5K3FG19</accession>
<organism evidence="5">
    <name type="scientific">Mesocestoides corti</name>
    <name type="common">Flatworm</name>
    <dbReference type="NCBI Taxonomy" id="53468"/>
    <lineage>
        <taxon>Eukaryota</taxon>
        <taxon>Metazoa</taxon>
        <taxon>Spiralia</taxon>
        <taxon>Lophotrochozoa</taxon>
        <taxon>Platyhelminthes</taxon>
        <taxon>Cestoda</taxon>
        <taxon>Eucestoda</taxon>
        <taxon>Cyclophyllidea</taxon>
        <taxon>Mesocestoididae</taxon>
        <taxon>Mesocestoides</taxon>
    </lineage>
</organism>
<sequence>MGAGVMNKKDAKRFSSALMELPRIQCELAKETSFLCREDLLLRLQNIYGTLLFINPLFSMERKYEVELWNTVFKNPITACQAALRQDPGSSLFSRPVAEVQHRLASLLDRASGFYSSLVQKLLCRIPDFAWPTNVFHFFADNAPTNGKTFCDAGRLDVDSLTLKIQQVRFSREEKAGFRNTSHLAAEIESTQQRPTILSRGSRLPNSGDTPICPRTVEAKDSPQIYLSFTDSLSYLLQHCLIHLGDVARYQHQYTVAESYYTWAWLVDPSSGHAYNQLAIIESTRLKRRLDSLCYFYVRAIACSHPFPAAGENLTYTMNTIIAATEDSFSSLFCDYPAISDLCDLLLCPLPLLLRFHSFARNSKDIAAISKAASEFSSATNALAMIVNSDSGSFVLPAPLNERSAKIAAAFASFNLPSDPIESLRRIQVRLMNLVVLHTFGLQSNWSHEDDRNCVRHCLIYTTVSLVNWLFVFVIAIRNKYPHVKDDLPVTPILLMALALNAQCGSKASKALSDSEMLEISPPLSKSAVAFLNSLACSTVSSRASAEGLFNAFLPELFALQGFTPMGIPVFNKPLQPGPLGGLTPDSLFNSDLMIQDSALKERTSLLIETFRSVAKKLPSLLRWSDEEEAFLSVDRCAPLSPQPSVFAPGSPLVNEELNHSEPEPRGSKQEEDGNQKSNLSGNLLTPNSDEITEPHETNLNCEICEVAGSHGGEGKENPSVRIPASCDDANKGQSVDVTVNTELARFIQEQACQVAARQHSRMATGAINSTSTNHSYTSSRFNFERDLPPRFLKQEKDALHQSLLNQPAPLALKESEGNLQEQCFHHVFSGPVTSSYSQELPPITCGAALPSLYAPMCQPPAFTGTTCFSSGGPPQKWPPQAGSWLRYPLVPPPSLLPLRPHRPVAWQGNNHSHSSLVSQSDSTENRCQDTSKSAFT</sequence>
<proteinExistence type="predicted"/>
<dbReference type="InterPro" id="IPR011990">
    <property type="entry name" value="TPR-like_helical_dom_sf"/>
</dbReference>
<dbReference type="PANTHER" id="PTHR15696:SF5">
    <property type="entry name" value="NONSENSE-MEDIATED MRNA DECAY FACTOR SMG7"/>
    <property type="match status" value="1"/>
</dbReference>
<evidence type="ECO:0000259" key="4">
    <source>
        <dbReference type="Pfam" id="PF10374"/>
    </source>
</evidence>